<dbReference type="Gene3D" id="1.25.10.90">
    <property type="match status" value="1"/>
</dbReference>
<accession>A0A1F5S549</accession>
<evidence type="ECO:0008006" key="3">
    <source>
        <dbReference type="Google" id="ProtNLM"/>
    </source>
</evidence>
<dbReference type="CDD" id="cd06561">
    <property type="entry name" value="AlkD_like"/>
    <property type="match status" value="1"/>
</dbReference>
<sequence length="234" mass="27245">MNPKQIIGQIRKELKDQAIAKTEKEREKVKAVFGSETKLLALKVPETRKIAESFAKELKREKDFSAALKVADELYKSGVFEEATVAESILKEFINYFNDEIFDKFDEWIDYAKNWANIDMLCGWLIAPIILKDESKIKIIFQWTKSKNRWRRRAAAVSLVKPVRKGEYLEQVFLVAENLIQDKDDMVQKGVGWLLKEAGGRFPDETIKFLMKWQPKMSRLVLRLACEKLPLKIC</sequence>
<dbReference type="STRING" id="1797985.A2Y83_02215"/>
<organism evidence="1 2">
    <name type="scientific">Candidatus Falkowbacteria bacterium RBG_13_39_14</name>
    <dbReference type="NCBI Taxonomy" id="1797985"/>
    <lineage>
        <taxon>Bacteria</taxon>
        <taxon>Candidatus Falkowiibacteriota</taxon>
    </lineage>
</organism>
<dbReference type="Pfam" id="PF08713">
    <property type="entry name" value="DNA_alkylation"/>
    <property type="match status" value="1"/>
</dbReference>
<reference evidence="1 2" key="1">
    <citation type="journal article" date="2016" name="Nat. Commun.">
        <title>Thousands of microbial genomes shed light on interconnected biogeochemical processes in an aquifer system.</title>
        <authorList>
            <person name="Anantharaman K."/>
            <person name="Brown C.T."/>
            <person name="Hug L.A."/>
            <person name="Sharon I."/>
            <person name="Castelle C.J."/>
            <person name="Probst A.J."/>
            <person name="Thomas B.C."/>
            <person name="Singh A."/>
            <person name="Wilkins M.J."/>
            <person name="Karaoz U."/>
            <person name="Brodie E.L."/>
            <person name="Williams K.H."/>
            <person name="Hubbard S.S."/>
            <person name="Banfield J.F."/>
        </authorList>
    </citation>
    <scope>NUCLEOTIDE SEQUENCE [LARGE SCALE GENOMIC DNA]</scope>
</reference>
<dbReference type="EMBL" id="MFFS01000050">
    <property type="protein sequence ID" value="OGF21825.1"/>
    <property type="molecule type" value="Genomic_DNA"/>
</dbReference>
<gene>
    <name evidence="1" type="ORF">A2Y83_02215</name>
</gene>
<dbReference type="InterPro" id="IPR014825">
    <property type="entry name" value="DNA_alkylation"/>
</dbReference>
<protein>
    <recommendedName>
        <fullName evidence="3">DNA alkylation repair protein</fullName>
    </recommendedName>
</protein>
<evidence type="ECO:0000313" key="2">
    <source>
        <dbReference type="Proteomes" id="UP000178323"/>
    </source>
</evidence>
<dbReference type="InterPro" id="IPR016024">
    <property type="entry name" value="ARM-type_fold"/>
</dbReference>
<dbReference type="PANTHER" id="PTHR34070:SF1">
    <property type="entry name" value="DNA ALKYLATION REPAIR PROTEIN"/>
    <property type="match status" value="1"/>
</dbReference>
<evidence type="ECO:0000313" key="1">
    <source>
        <dbReference type="EMBL" id="OGF21825.1"/>
    </source>
</evidence>
<proteinExistence type="predicted"/>
<dbReference type="AlphaFoldDB" id="A0A1F5S549"/>
<dbReference type="PANTHER" id="PTHR34070">
    <property type="entry name" value="ARMADILLO-TYPE FOLD"/>
    <property type="match status" value="1"/>
</dbReference>
<name>A0A1F5S549_9BACT</name>
<dbReference type="Proteomes" id="UP000178323">
    <property type="component" value="Unassembled WGS sequence"/>
</dbReference>
<comment type="caution">
    <text evidence="1">The sequence shown here is derived from an EMBL/GenBank/DDBJ whole genome shotgun (WGS) entry which is preliminary data.</text>
</comment>
<dbReference type="SUPFAM" id="SSF48371">
    <property type="entry name" value="ARM repeat"/>
    <property type="match status" value="1"/>
</dbReference>